<gene>
    <name evidence="3" type="ORF">H8718_19950</name>
</gene>
<evidence type="ECO:0000259" key="2">
    <source>
        <dbReference type="Pfam" id="PF01695"/>
    </source>
</evidence>
<proteinExistence type="predicted"/>
<dbReference type="AlphaFoldDB" id="A0A926EPE7"/>
<dbReference type="Pfam" id="PF01695">
    <property type="entry name" value="IstB_IS21"/>
    <property type="match status" value="1"/>
</dbReference>
<accession>A0A926EPE7</accession>
<dbReference type="PANTHER" id="PTHR30050:SF4">
    <property type="entry name" value="ATP-BINDING PROTEIN RV3427C IN INSERTION SEQUENCE-RELATED"/>
    <property type="match status" value="1"/>
</dbReference>
<evidence type="ECO:0000256" key="1">
    <source>
        <dbReference type="SAM" id="MobiDB-lite"/>
    </source>
</evidence>
<dbReference type="PANTHER" id="PTHR30050">
    <property type="entry name" value="CHROMOSOMAL REPLICATION INITIATOR PROTEIN DNAA"/>
    <property type="match status" value="1"/>
</dbReference>
<feature type="compositionally biased region" description="Basic and acidic residues" evidence="1">
    <location>
        <begin position="275"/>
        <end position="291"/>
    </location>
</feature>
<dbReference type="InterPro" id="IPR002611">
    <property type="entry name" value="IstB_ATP-bd"/>
</dbReference>
<reference evidence="3" key="1">
    <citation type="submission" date="2020-08" db="EMBL/GenBank/DDBJ databases">
        <title>Genome public.</title>
        <authorList>
            <person name="Liu C."/>
            <person name="Sun Q."/>
        </authorList>
    </citation>
    <scope>NUCLEOTIDE SEQUENCE</scope>
    <source>
        <strain evidence="3">NSJ-12</strain>
    </source>
</reference>
<dbReference type="EMBL" id="JACRSY010000091">
    <property type="protein sequence ID" value="MBC8581748.1"/>
    <property type="molecule type" value="Genomic_DNA"/>
</dbReference>
<dbReference type="Gene3D" id="3.40.50.300">
    <property type="entry name" value="P-loop containing nucleotide triphosphate hydrolases"/>
    <property type="match status" value="1"/>
</dbReference>
<dbReference type="SUPFAM" id="SSF52540">
    <property type="entry name" value="P-loop containing nucleoside triphosphate hydrolases"/>
    <property type="match status" value="1"/>
</dbReference>
<dbReference type="GO" id="GO:0005524">
    <property type="term" value="F:ATP binding"/>
    <property type="evidence" value="ECO:0007669"/>
    <property type="project" value="UniProtKB-KW"/>
</dbReference>
<sequence length="298" mass="33630">MQAMTADLLENPLVQRVLMAKMKTQQHRQSLKKEDAQQKSLRLERAGIPISKCPYGVCDGNGVILNSANENESASICKCVQDRVNKARYINANIPERFKMFTVNSFDCSLYDKKNDAILACNAKEAAIAYLTHFEENAERGEGLYLHSHTKGSGKTRLAISIGNAIMASYGKDVKFVRCLDLLSKVKESYREDSEYSECQILEEICNIPVLILDEIGVGNASDSDNKILTRIIENRGTNKKITILTSNCDIDELPYDERVISKLKEQARRIKMPEESVRDKVAEQRDRDFGKQVSLLE</sequence>
<protein>
    <submittedName>
        <fullName evidence="3">ATP-binding protein</fullName>
    </submittedName>
</protein>
<organism evidence="3 4">
    <name type="scientific">Zhenhengia yiwuensis</name>
    <dbReference type="NCBI Taxonomy" id="2763666"/>
    <lineage>
        <taxon>Bacteria</taxon>
        <taxon>Bacillati</taxon>
        <taxon>Bacillota</taxon>
        <taxon>Clostridia</taxon>
        <taxon>Lachnospirales</taxon>
        <taxon>Lachnospiraceae</taxon>
        <taxon>Zhenhengia</taxon>
    </lineage>
</organism>
<evidence type="ECO:0000313" key="3">
    <source>
        <dbReference type="EMBL" id="MBC8581748.1"/>
    </source>
</evidence>
<keyword evidence="3" id="KW-0547">Nucleotide-binding</keyword>
<feature type="domain" description="IstB-like ATP-binding" evidence="2">
    <location>
        <begin position="151"/>
        <end position="253"/>
    </location>
</feature>
<evidence type="ECO:0000313" key="4">
    <source>
        <dbReference type="Proteomes" id="UP000655830"/>
    </source>
</evidence>
<feature type="region of interest" description="Disordered" evidence="1">
    <location>
        <begin position="275"/>
        <end position="298"/>
    </location>
</feature>
<comment type="caution">
    <text evidence="3">The sequence shown here is derived from an EMBL/GenBank/DDBJ whole genome shotgun (WGS) entry which is preliminary data.</text>
</comment>
<dbReference type="GO" id="GO:0006260">
    <property type="term" value="P:DNA replication"/>
    <property type="evidence" value="ECO:0007669"/>
    <property type="project" value="TreeGrafter"/>
</dbReference>
<dbReference type="InterPro" id="IPR027417">
    <property type="entry name" value="P-loop_NTPase"/>
</dbReference>
<keyword evidence="4" id="KW-1185">Reference proteome</keyword>
<keyword evidence="3" id="KW-0067">ATP-binding</keyword>
<dbReference type="Proteomes" id="UP000655830">
    <property type="component" value="Unassembled WGS sequence"/>
</dbReference>
<name>A0A926EPE7_9FIRM</name>